<evidence type="ECO:0000313" key="4">
    <source>
        <dbReference type="Proteomes" id="UP001497512"/>
    </source>
</evidence>
<dbReference type="EMBL" id="OZ019894">
    <property type="protein sequence ID" value="CAK9217299.1"/>
    <property type="molecule type" value="Genomic_DNA"/>
</dbReference>
<feature type="chain" id="PRO_5045980966" description="Bifunctional inhibitor/plant lipid transfer protein/seed storage helical domain-containing protein" evidence="1">
    <location>
        <begin position="24"/>
        <end position="127"/>
    </location>
</feature>
<proteinExistence type="predicted"/>
<organism evidence="3 4">
    <name type="scientific">Sphagnum troendelagicum</name>
    <dbReference type="NCBI Taxonomy" id="128251"/>
    <lineage>
        <taxon>Eukaryota</taxon>
        <taxon>Viridiplantae</taxon>
        <taxon>Streptophyta</taxon>
        <taxon>Embryophyta</taxon>
        <taxon>Bryophyta</taxon>
        <taxon>Sphagnophytina</taxon>
        <taxon>Sphagnopsida</taxon>
        <taxon>Sphagnales</taxon>
        <taxon>Sphagnaceae</taxon>
        <taxon>Sphagnum</taxon>
    </lineage>
</organism>
<dbReference type="InterPro" id="IPR016140">
    <property type="entry name" value="Bifunc_inhib/LTP/seed_store"/>
</dbReference>
<dbReference type="Gene3D" id="1.10.110.10">
    <property type="entry name" value="Plant lipid-transfer and hydrophobic proteins"/>
    <property type="match status" value="1"/>
</dbReference>
<dbReference type="CDD" id="cd00010">
    <property type="entry name" value="AAI_LTSS"/>
    <property type="match status" value="1"/>
</dbReference>
<protein>
    <recommendedName>
        <fullName evidence="2">Bifunctional inhibitor/plant lipid transfer protein/seed storage helical domain-containing protein</fullName>
    </recommendedName>
</protein>
<keyword evidence="1" id="KW-0732">Signal</keyword>
<keyword evidence="4" id="KW-1185">Reference proteome</keyword>
<dbReference type="InterPro" id="IPR036312">
    <property type="entry name" value="Bifun_inhib/LTP/seed_sf"/>
</dbReference>
<feature type="domain" description="Bifunctional inhibitor/plant lipid transfer protein/seed storage helical" evidence="2">
    <location>
        <begin position="37"/>
        <end position="116"/>
    </location>
</feature>
<gene>
    <name evidence="3" type="ORF">CSSPTR1EN2_LOCUS13901</name>
</gene>
<evidence type="ECO:0000259" key="2">
    <source>
        <dbReference type="SMART" id="SM00499"/>
    </source>
</evidence>
<name>A0ABP0UBP7_9BRYO</name>
<evidence type="ECO:0000256" key="1">
    <source>
        <dbReference type="SAM" id="SignalP"/>
    </source>
</evidence>
<dbReference type="Pfam" id="PF14368">
    <property type="entry name" value="LTP_2"/>
    <property type="match status" value="1"/>
</dbReference>
<evidence type="ECO:0000313" key="3">
    <source>
        <dbReference type="EMBL" id="CAK9217299.1"/>
    </source>
</evidence>
<dbReference type="SMART" id="SM00499">
    <property type="entry name" value="AAI"/>
    <property type="match status" value="1"/>
</dbReference>
<feature type="signal peptide" evidence="1">
    <location>
        <begin position="1"/>
        <end position="23"/>
    </location>
</feature>
<sequence length="127" mass="13069">MMRLKNGAYAILLVAMLAQAVMSIDAAAPEASVGVVCNAALLELVPCSDSIMSGKQGVGSVGAPPPDPRCCKAMEELMLTPKCLCFAASTADGFDEREVLDLPAACNLNVQPGQFCNGIPIPTSLNG</sequence>
<accession>A0ABP0UBP7</accession>
<reference evidence="3" key="1">
    <citation type="submission" date="2024-02" db="EMBL/GenBank/DDBJ databases">
        <authorList>
            <consortium name="ELIXIR-Norway"/>
            <consortium name="Elixir Norway"/>
        </authorList>
    </citation>
    <scope>NUCLEOTIDE SEQUENCE</scope>
</reference>
<dbReference type="Proteomes" id="UP001497512">
    <property type="component" value="Chromosome 2"/>
</dbReference>
<dbReference type="SUPFAM" id="SSF47699">
    <property type="entry name" value="Bifunctional inhibitor/lipid-transfer protein/seed storage 2S albumin"/>
    <property type="match status" value="1"/>
</dbReference>